<sequence>MPVVAANAHDVLVKKVVVPAHVVRTSASKPDLTIILPRPSCRLRNVHWRAYVTGIHGARATGRCHRLGSGMTAMLWPSERVGWVYSHGIARALWQASGHVVECWAARRGGGGSRILRCTWAFRSQWCARIESGCREVFEIYCESFELWKMSDYPPLVAQIRIAQAQRDWVPSIGLADGSVLTQNAVAWLSPSPIVIVLGEAGIWVVVWA</sequence>
<accession>A0A8H5EZR3</accession>
<keyword evidence="2" id="KW-1185">Reference proteome</keyword>
<dbReference type="Proteomes" id="UP000541558">
    <property type="component" value="Unassembled WGS sequence"/>
</dbReference>
<dbReference type="EMBL" id="JAACJK010000179">
    <property type="protein sequence ID" value="KAF5318341.1"/>
    <property type="molecule type" value="Genomic_DNA"/>
</dbReference>
<comment type="caution">
    <text evidence="1">The sequence shown here is derived from an EMBL/GenBank/DDBJ whole genome shotgun (WGS) entry which is preliminary data.</text>
</comment>
<dbReference type="AlphaFoldDB" id="A0A8H5EZR3"/>
<gene>
    <name evidence="1" type="ORF">D9611_014228</name>
</gene>
<name>A0A8H5EZR3_9AGAR</name>
<proteinExistence type="predicted"/>
<dbReference type="OrthoDB" id="10565728at2759"/>
<evidence type="ECO:0000313" key="2">
    <source>
        <dbReference type="Proteomes" id="UP000541558"/>
    </source>
</evidence>
<organism evidence="1 2">
    <name type="scientific">Ephemerocybe angulata</name>
    <dbReference type="NCBI Taxonomy" id="980116"/>
    <lineage>
        <taxon>Eukaryota</taxon>
        <taxon>Fungi</taxon>
        <taxon>Dikarya</taxon>
        <taxon>Basidiomycota</taxon>
        <taxon>Agaricomycotina</taxon>
        <taxon>Agaricomycetes</taxon>
        <taxon>Agaricomycetidae</taxon>
        <taxon>Agaricales</taxon>
        <taxon>Agaricineae</taxon>
        <taxon>Psathyrellaceae</taxon>
        <taxon>Ephemerocybe</taxon>
    </lineage>
</organism>
<reference evidence="1 2" key="1">
    <citation type="journal article" date="2020" name="ISME J.">
        <title>Uncovering the hidden diversity of litter-decomposition mechanisms in mushroom-forming fungi.</title>
        <authorList>
            <person name="Floudas D."/>
            <person name="Bentzer J."/>
            <person name="Ahren D."/>
            <person name="Johansson T."/>
            <person name="Persson P."/>
            <person name="Tunlid A."/>
        </authorList>
    </citation>
    <scope>NUCLEOTIDE SEQUENCE [LARGE SCALE GENOMIC DNA]</scope>
    <source>
        <strain evidence="1 2">CBS 175.51</strain>
    </source>
</reference>
<protein>
    <submittedName>
        <fullName evidence="1">Uncharacterized protein</fullName>
    </submittedName>
</protein>
<evidence type="ECO:0000313" key="1">
    <source>
        <dbReference type="EMBL" id="KAF5318341.1"/>
    </source>
</evidence>